<organism evidence="2">
    <name type="scientific">Trypanosoma vivax (strain Y486)</name>
    <dbReference type="NCBI Taxonomy" id="1055687"/>
    <lineage>
        <taxon>Eukaryota</taxon>
        <taxon>Discoba</taxon>
        <taxon>Euglenozoa</taxon>
        <taxon>Kinetoplastea</taxon>
        <taxon>Metakinetoplastina</taxon>
        <taxon>Trypanosomatida</taxon>
        <taxon>Trypanosomatidae</taxon>
        <taxon>Trypanosoma</taxon>
        <taxon>Duttonella</taxon>
    </lineage>
</organism>
<evidence type="ECO:0000313" key="2">
    <source>
        <dbReference type="EMBL" id="CCC48188.1"/>
    </source>
</evidence>
<reference evidence="2" key="1">
    <citation type="journal article" date="2012" name="Proc. Natl. Acad. Sci. U.S.A.">
        <title>Antigenic diversity is generated by distinct evolutionary mechanisms in African trypanosome species.</title>
        <authorList>
            <person name="Jackson A.P."/>
            <person name="Berry A."/>
            <person name="Aslett M."/>
            <person name="Allison H.C."/>
            <person name="Burton P."/>
            <person name="Vavrova-Anderson J."/>
            <person name="Brown R."/>
            <person name="Browne H."/>
            <person name="Corton N."/>
            <person name="Hauser H."/>
            <person name="Gamble J."/>
            <person name="Gilderthorp R."/>
            <person name="Marcello L."/>
            <person name="McQuillan J."/>
            <person name="Otto T.D."/>
            <person name="Quail M.A."/>
            <person name="Sanders M.J."/>
            <person name="van Tonder A."/>
            <person name="Ginger M.L."/>
            <person name="Field M.C."/>
            <person name="Barry J.D."/>
            <person name="Hertz-Fowler C."/>
            <person name="Berriman M."/>
        </authorList>
    </citation>
    <scope>NUCLEOTIDE SEQUENCE</scope>
    <source>
        <strain evidence="2">Y486</strain>
    </source>
</reference>
<keyword evidence="2" id="KW-0966">Cell projection</keyword>
<proteinExistence type="predicted"/>
<dbReference type="EMBL" id="HE573021">
    <property type="protein sequence ID" value="CCC48188.1"/>
    <property type="molecule type" value="Genomic_DNA"/>
</dbReference>
<name>G0TV05_TRYVY</name>
<dbReference type="AlphaFoldDB" id="G0TV05"/>
<evidence type="ECO:0000256" key="1">
    <source>
        <dbReference type="SAM" id="Coils"/>
    </source>
</evidence>
<protein>
    <submittedName>
        <fullName evidence="2">Putative paraflagellar rod component par4</fullName>
    </submittedName>
</protein>
<feature type="coiled-coil region" evidence="1">
    <location>
        <begin position="523"/>
        <end position="550"/>
    </location>
</feature>
<accession>G0TV05</accession>
<dbReference type="VEuPathDB" id="TriTrypDB:TvY486_0503890"/>
<sequence>MAPKKGKKRDKKLSAEILRLQQLRALENEAEEVQKRENDRRDREEQEERIILWKEENVRIIREKDGKVKELMAKVEQLTTSLKDERATSESQVEQLVLMRDALLNEVSLLRLEVEEKQKLLMQEKQAAEMQLSNLREESDRNIKALEKENEGLRTDLNVTKKDHAEYRTKMETRMDEKESEIRDQVSAIGCLKRELDKAISMNRSMQEVVEAREADDRKNVTLMQMLNVQLEENKRRYEDQLEEERRRVTSEKEKFLQLESDYTRLQDEAQTLRKENMDIKMNSDVVLRGYKQQLEQLKHDSEYLSSELNAIQEKHVVESDEMQKDKENLVKELQTTFVELEANQKRMEDLENLLRRKERENFDKITFLNAQISNNRTVASQLQQKLLNERRVYESELSRTGEDIKERERELDTVRHSFMQSQDGAREREAQLLAEIAMLKSQQLQQQTVIQDRQNTLDITVAAKDEEIERLRNLLDAHFIPHRKTIEGEVVAHEGSLAILGEKITNLTRELEVREQLALETETQLKARIANQEEVIEGLRESLRASEARRREEVCSAENSIARLKKTLEDPLIPYEM</sequence>
<keyword evidence="1" id="KW-0175">Coiled coil</keyword>
<keyword evidence="2" id="KW-0969">Cilium</keyword>
<gene>
    <name evidence="2" type="ORF">TVY486_0503890</name>
</gene>
<keyword evidence="2" id="KW-0282">Flagellum</keyword>
<feature type="coiled-coil region" evidence="1">
    <location>
        <begin position="221"/>
        <end position="361"/>
    </location>
</feature>
<feature type="coiled-coil region" evidence="1">
    <location>
        <begin position="20"/>
        <end position="163"/>
    </location>
</feature>